<dbReference type="InterPro" id="IPR005656">
    <property type="entry name" value="MmgE_PrpD"/>
</dbReference>
<keyword evidence="6" id="KW-1185">Reference proteome</keyword>
<feature type="domain" description="MmgE/PrpD C-terminal" evidence="4">
    <location>
        <begin position="315"/>
        <end position="475"/>
    </location>
</feature>
<dbReference type="GO" id="GO:0016829">
    <property type="term" value="F:lyase activity"/>
    <property type="evidence" value="ECO:0007669"/>
    <property type="project" value="InterPro"/>
</dbReference>
<dbReference type="AlphaFoldDB" id="A0A850H233"/>
<accession>A0A850H233</accession>
<dbReference type="PANTHER" id="PTHR16943:SF8">
    <property type="entry name" value="2-METHYLCITRATE DEHYDRATASE"/>
    <property type="match status" value="1"/>
</dbReference>
<dbReference type="InterPro" id="IPR045337">
    <property type="entry name" value="MmgE_PrpD_C"/>
</dbReference>
<organism evidence="5 6">
    <name type="scientific">Qipengyuania atrilutea</name>
    <dbReference type="NCBI Taxonomy" id="2744473"/>
    <lineage>
        <taxon>Bacteria</taxon>
        <taxon>Pseudomonadati</taxon>
        <taxon>Pseudomonadota</taxon>
        <taxon>Alphaproteobacteria</taxon>
        <taxon>Sphingomonadales</taxon>
        <taxon>Erythrobacteraceae</taxon>
        <taxon>Qipengyuania</taxon>
    </lineage>
</organism>
<feature type="chain" id="PRO_5032563258" evidence="2">
    <location>
        <begin position="27"/>
        <end position="498"/>
    </location>
</feature>
<name>A0A850H233_9SPHN</name>
<evidence type="ECO:0000259" key="4">
    <source>
        <dbReference type="Pfam" id="PF19305"/>
    </source>
</evidence>
<evidence type="ECO:0000259" key="3">
    <source>
        <dbReference type="Pfam" id="PF03972"/>
    </source>
</evidence>
<evidence type="ECO:0000313" key="6">
    <source>
        <dbReference type="Proteomes" id="UP000561438"/>
    </source>
</evidence>
<dbReference type="Pfam" id="PF19305">
    <property type="entry name" value="MmgE_PrpD_C"/>
    <property type="match status" value="1"/>
</dbReference>
<dbReference type="Pfam" id="PF03972">
    <property type="entry name" value="MmgE_PrpD_N"/>
    <property type="match status" value="1"/>
</dbReference>
<comment type="caution">
    <text evidence="5">The sequence shown here is derived from an EMBL/GenBank/DDBJ whole genome shotgun (WGS) entry which is preliminary data.</text>
</comment>
<dbReference type="PANTHER" id="PTHR16943">
    <property type="entry name" value="2-METHYLCITRATE DEHYDRATASE-RELATED"/>
    <property type="match status" value="1"/>
</dbReference>
<proteinExistence type="inferred from homology"/>
<reference evidence="5 6" key="1">
    <citation type="submission" date="2020-06" db="EMBL/GenBank/DDBJ databases">
        <title>Altererythrobacter sp. HHU K3-1.</title>
        <authorList>
            <person name="Zhang D."/>
            <person name="Xue H."/>
        </authorList>
    </citation>
    <scope>NUCLEOTIDE SEQUENCE [LARGE SCALE GENOMIC DNA]</scope>
    <source>
        <strain evidence="5 6">HHU K3-1</strain>
    </source>
</reference>
<dbReference type="InterPro" id="IPR042188">
    <property type="entry name" value="MmgE/PrpD_sf_2"/>
</dbReference>
<dbReference type="InterPro" id="IPR036148">
    <property type="entry name" value="MmgE/PrpD_sf"/>
</dbReference>
<evidence type="ECO:0000256" key="2">
    <source>
        <dbReference type="SAM" id="SignalP"/>
    </source>
</evidence>
<dbReference type="SUPFAM" id="SSF103378">
    <property type="entry name" value="2-methylcitrate dehydratase PrpD"/>
    <property type="match status" value="1"/>
</dbReference>
<keyword evidence="2" id="KW-0732">Signal</keyword>
<dbReference type="Gene3D" id="1.10.4100.10">
    <property type="entry name" value="2-methylcitrate dehydratase PrpD"/>
    <property type="match status" value="1"/>
</dbReference>
<evidence type="ECO:0000256" key="1">
    <source>
        <dbReference type="ARBA" id="ARBA00006174"/>
    </source>
</evidence>
<feature type="signal peptide" evidence="2">
    <location>
        <begin position="1"/>
        <end position="26"/>
    </location>
</feature>
<feature type="domain" description="MmgE/PrpD N-terminal" evidence="3">
    <location>
        <begin position="49"/>
        <end position="284"/>
    </location>
</feature>
<gene>
    <name evidence="5" type="ORF">HUV48_04530</name>
</gene>
<protein>
    <submittedName>
        <fullName evidence="5">MmgE/PrpD family protein</fullName>
    </submittedName>
</protein>
<comment type="similarity">
    <text evidence="1">Belongs to the PrpD family.</text>
</comment>
<dbReference type="Proteomes" id="UP000561438">
    <property type="component" value="Unassembled WGS sequence"/>
</dbReference>
<dbReference type="InterPro" id="IPR042183">
    <property type="entry name" value="MmgE/PrpD_sf_1"/>
</dbReference>
<dbReference type="InterPro" id="IPR045336">
    <property type="entry name" value="MmgE_PrpD_N"/>
</dbReference>
<dbReference type="EMBL" id="JABWGV010000001">
    <property type="protein sequence ID" value="NVD44282.1"/>
    <property type="molecule type" value="Genomic_DNA"/>
</dbReference>
<dbReference type="Gene3D" id="3.30.1330.120">
    <property type="entry name" value="2-methylcitrate dehydratase PrpD"/>
    <property type="match status" value="1"/>
</dbReference>
<sequence length="498" mass="53315">MSRRSLIKSGYAGAIAMTAGTTGALAQTGGDQTGDATPEEDWREITPALTAYIAGGASHEVPAAIRERGRLHVLDTLASIIACHSLEAAQLGRKYAAAMSPGGESPILGSRQTASPIDAVFASAMTAHAAEINDFIPSAYVQPGPAIVPTALETARQHKRSGKEFVGAVIAGYEIAGRLPKAIGTRNLYYAGLANHGIAPTFGAAAAAAAMMRLTPNEVDHMLAYCAQQASGSWQWLLDVRHIEKAFVFGGMGARNGLQAAMMAQLGFTGVPASFDNENGWFRWRAFQGEGKDHASLVEGLHERYEMSLAAMKRYPVGGPTQPAVRALLDLRQTVRPEAVERIVVAMPGEAATFERANMPALNIPYLAAIIMLDGRLDFVDAQSLSRQENDEAARGFAQKVTVVRDEAQEMGEGEDRTESARVTVSLKDGSQQERYIAYVPGFPTHPLAKPEVEEKARELVEPVLGKAKANRLIGLCDELDDAQSVDAVVDLMRFEAT</sequence>
<evidence type="ECO:0000313" key="5">
    <source>
        <dbReference type="EMBL" id="NVD44282.1"/>
    </source>
</evidence>